<keyword evidence="1" id="KW-1133">Transmembrane helix</keyword>
<evidence type="ECO:0000313" key="3">
    <source>
        <dbReference type="Proteomes" id="UP000095563"/>
    </source>
</evidence>
<dbReference type="AlphaFoldDB" id="A0A174REB2"/>
<feature type="transmembrane region" description="Helical" evidence="1">
    <location>
        <begin position="406"/>
        <end position="428"/>
    </location>
</feature>
<organism evidence="2 3">
    <name type="scientific">Clostridium baratii</name>
    <dbReference type="NCBI Taxonomy" id="1561"/>
    <lineage>
        <taxon>Bacteria</taxon>
        <taxon>Bacillati</taxon>
        <taxon>Bacillota</taxon>
        <taxon>Clostridia</taxon>
        <taxon>Eubacteriales</taxon>
        <taxon>Clostridiaceae</taxon>
        <taxon>Clostridium</taxon>
    </lineage>
</organism>
<sequence length="443" mass="49848">MGIYNFAKKTFRADFKNSIFYILSIAMTTAFMFNAINLAYNSVIYSTKGDVVVGAPQNYYGVTSQVVYPIPLLQKQNLMILVFVATLFAVICNKNHIKRKGKELAFIITNGASLVDVSRYLLYINGRTYIIGASIGLLSGLVLTPIFNTIMYKMVGVEGALFTFDSEGLAIVAIYVAIQYGLIVALNFGYAYRKEIIDLMKVEKTKGLYDSRTVKVPGILFLIMYLIPIGYSLTLPSFKGAEGAAYAWFILGVTGVYGIIKYFIPNLIKKLKNKEFMYKGLRRIYISNFEKMIKDSLIYFLGLTICLNYYANSIVEYHEYDGMRGNLLFCILGTSLIIALSLFYKLIVETEEKMYMYNQLKVLGYSKDQVIDILKKEYILFYVVGLSLPVSLLLGNLIIYVCVGAYTVKFAIGILLIVLIPLLIAGVVSSIKNREKIINSVFN</sequence>
<feature type="transmembrane region" description="Helical" evidence="1">
    <location>
        <begin position="76"/>
        <end position="92"/>
    </location>
</feature>
<dbReference type="Proteomes" id="UP000095563">
    <property type="component" value="Unassembled WGS sequence"/>
</dbReference>
<name>A0A174REB2_9CLOT</name>
<proteinExistence type="predicted"/>
<feature type="transmembrane region" description="Helical" evidence="1">
    <location>
        <begin position="213"/>
        <end position="233"/>
    </location>
</feature>
<evidence type="ECO:0000256" key="1">
    <source>
        <dbReference type="SAM" id="Phobius"/>
    </source>
</evidence>
<protein>
    <submittedName>
        <fullName evidence="2">ABC transporter permease</fullName>
    </submittedName>
</protein>
<accession>A0A174REB2</accession>
<feature type="transmembrane region" description="Helical" evidence="1">
    <location>
        <begin position="20"/>
        <end position="40"/>
    </location>
</feature>
<feature type="transmembrane region" description="Helical" evidence="1">
    <location>
        <begin position="292"/>
        <end position="311"/>
    </location>
</feature>
<feature type="transmembrane region" description="Helical" evidence="1">
    <location>
        <begin position="245"/>
        <end position="264"/>
    </location>
</feature>
<feature type="transmembrane region" description="Helical" evidence="1">
    <location>
        <begin position="379"/>
        <end position="400"/>
    </location>
</feature>
<keyword evidence="1" id="KW-0812">Transmembrane</keyword>
<gene>
    <name evidence="2" type="ORF">ERS852568_00927</name>
</gene>
<feature type="transmembrane region" description="Helical" evidence="1">
    <location>
        <begin position="129"/>
        <end position="148"/>
    </location>
</feature>
<feature type="transmembrane region" description="Helical" evidence="1">
    <location>
        <begin position="326"/>
        <end position="347"/>
    </location>
</feature>
<reference evidence="2 3" key="1">
    <citation type="submission" date="2015-09" db="EMBL/GenBank/DDBJ databases">
        <authorList>
            <consortium name="Pathogen Informatics"/>
        </authorList>
    </citation>
    <scope>NUCLEOTIDE SEQUENCE [LARGE SCALE GENOMIC DNA]</scope>
    <source>
        <strain evidence="2 3">2789STDY5834956</strain>
    </source>
</reference>
<dbReference type="EMBL" id="CZBO01000001">
    <property type="protein sequence ID" value="CUP82167.1"/>
    <property type="molecule type" value="Genomic_DNA"/>
</dbReference>
<feature type="transmembrane region" description="Helical" evidence="1">
    <location>
        <begin position="168"/>
        <end position="192"/>
    </location>
</feature>
<keyword evidence="1" id="KW-0472">Membrane</keyword>
<evidence type="ECO:0000313" key="2">
    <source>
        <dbReference type="EMBL" id="CUP82167.1"/>
    </source>
</evidence>
<dbReference type="RefSeq" id="WP_055206922.1">
    <property type="nucleotide sequence ID" value="NZ_CZBO01000001.1"/>
</dbReference>